<dbReference type="AlphaFoldDB" id="A0AAV6TL42"/>
<dbReference type="Proteomes" id="UP000827092">
    <property type="component" value="Unassembled WGS sequence"/>
</dbReference>
<proteinExistence type="predicted"/>
<organism evidence="1 2">
    <name type="scientific">Oedothorax gibbosus</name>
    <dbReference type="NCBI Taxonomy" id="931172"/>
    <lineage>
        <taxon>Eukaryota</taxon>
        <taxon>Metazoa</taxon>
        <taxon>Ecdysozoa</taxon>
        <taxon>Arthropoda</taxon>
        <taxon>Chelicerata</taxon>
        <taxon>Arachnida</taxon>
        <taxon>Araneae</taxon>
        <taxon>Araneomorphae</taxon>
        <taxon>Entelegynae</taxon>
        <taxon>Araneoidea</taxon>
        <taxon>Linyphiidae</taxon>
        <taxon>Erigoninae</taxon>
        <taxon>Oedothorax</taxon>
    </lineage>
</organism>
<keyword evidence="2" id="KW-1185">Reference proteome</keyword>
<gene>
    <name evidence="1" type="ORF">JTE90_027191</name>
</gene>
<reference evidence="1 2" key="1">
    <citation type="journal article" date="2022" name="Nat. Ecol. Evol.">
        <title>A masculinizing supergene underlies an exaggerated male reproductive morph in a spider.</title>
        <authorList>
            <person name="Hendrickx F."/>
            <person name="De Corte Z."/>
            <person name="Sonet G."/>
            <person name="Van Belleghem S.M."/>
            <person name="Kostlbacher S."/>
            <person name="Vangestel C."/>
        </authorList>
    </citation>
    <scope>NUCLEOTIDE SEQUENCE [LARGE SCALE GENOMIC DNA]</scope>
    <source>
        <strain evidence="1">W744_W776</strain>
    </source>
</reference>
<evidence type="ECO:0000313" key="1">
    <source>
        <dbReference type="EMBL" id="KAG8172680.1"/>
    </source>
</evidence>
<name>A0AAV6TL42_9ARAC</name>
<dbReference type="EMBL" id="JAFNEN010002467">
    <property type="protein sequence ID" value="KAG8172680.1"/>
    <property type="molecule type" value="Genomic_DNA"/>
</dbReference>
<accession>A0AAV6TL42</accession>
<comment type="caution">
    <text evidence="1">The sequence shown here is derived from an EMBL/GenBank/DDBJ whole genome shotgun (WGS) entry which is preliminary data.</text>
</comment>
<protein>
    <submittedName>
        <fullName evidence="1">Uncharacterized protein</fullName>
    </submittedName>
</protein>
<evidence type="ECO:0000313" key="2">
    <source>
        <dbReference type="Proteomes" id="UP000827092"/>
    </source>
</evidence>
<sequence length="133" mass="15222">MDRMDMVDAHNPTPVLNPKRGQNLCCREQFAPCQEADASKGANYPAAVACPGPLFPPFLSKDFLLPFCPIRFRTGPRTPHWPHRLLTPTQQDSSWTKKVCKEPTMAVFRDSVAPYRTEEDSRSFRENKRDRCV</sequence>